<accession>A0AA37XGL1</accession>
<dbReference type="Pfam" id="PF08240">
    <property type="entry name" value="ADH_N"/>
    <property type="match status" value="1"/>
</dbReference>
<comment type="catalytic activity">
    <reaction evidence="6">
        <text>a primary alcohol + NADP(+) = an aldehyde + NADPH + H(+)</text>
        <dbReference type="Rhea" id="RHEA:15937"/>
        <dbReference type="ChEBI" id="CHEBI:15378"/>
        <dbReference type="ChEBI" id="CHEBI:15734"/>
        <dbReference type="ChEBI" id="CHEBI:17478"/>
        <dbReference type="ChEBI" id="CHEBI:57783"/>
        <dbReference type="ChEBI" id="CHEBI:58349"/>
        <dbReference type="EC" id="1.1.1.2"/>
    </reaction>
</comment>
<dbReference type="PROSITE" id="PS00059">
    <property type="entry name" value="ADH_ZINC"/>
    <property type="match status" value="1"/>
</dbReference>
<sequence>MRTVTAYAATSATAPLERTTIERRDVGTHDVLIEIDYAGICHSDIHTVRGEWGEIAYPLVVGHEIVGRVSEVGDGVTRHAVGDLVGVGCMVNSCRECEQCRAGQEQYCLEGNIQTYNGTDPADGSTTQGGYSQAVVVNEDFVLRVPETLDTAKVAPLLCAGITTYSPLRHWEAGPGTRVAVVGMGGLGHMAVKIAHAMGAEVTVLSQTLSKKEDGLRLGADHYYATKDPETFEKLAGSFDLVINTVSASIDMAAHLNLLAVDGTFVNVGAPSEPLPVPAFALIPRRISWAGSAIGGIAETQEMLDFCAEHGIEPETELIGAEEINDAYERVLASDVRYRFVIDVATLA</sequence>
<comment type="similarity">
    <text evidence="7">Belongs to the zinc-containing alcohol dehydrogenase family.</text>
</comment>
<dbReference type="PANTHER" id="PTHR42683">
    <property type="entry name" value="ALDEHYDE REDUCTASE"/>
    <property type="match status" value="1"/>
</dbReference>
<evidence type="ECO:0000259" key="8">
    <source>
        <dbReference type="SMART" id="SM00829"/>
    </source>
</evidence>
<protein>
    <recommendedName>
        <fullName evidence="5">alcohol dehydrogenase (NADP(+))</fullName>
        <ecNumber evidence="5">1.1.1.2</ecNumber>
    </recommendedName>
</protein>
<dbReference type="InterPro" id="IPR036291">
    <property type="entry name" value="NAD(P)-bd_dom_sf"/>
</dbReference>
<dbReference type="InterPro" id="IPR013154">
    <property type="entry name" value="ADH-like_N"/>
</dbReference>
<keyword evidence="10" id="KW-1185">Reference proteome</keyword>
<dbReference type="CDD" id="cd05283">
    <property type="entry name" value="CAD1"/>
    <property type="match status" value="1"/>
</dbReference>
<dbReference type="Gene3D" id="3.40.50.720">
    <property type="entry name" value="NAD(P)-binding Rossmann-like Domain"/>
    <property type="match status" value="1"/>
</dbReference>
<keyword evidence="2 7" id="KW-0479">Metal-binding</keyword>
<dbReference type="InterPro" id="IPR002328">
    <property type="entry name" value="ADH_Zn_CS"/>
</dbReference>
<evidence type="ECO:0000256" key="5">
    <source>
        <dbReference type="ARBA" id="ARBA00024074"/>
    </source>
</evidence>
<dbReference type="InterPro" id="IPR011032">
    <property type="entry name" value="GroES-like_sf"/>
</dbReference>
<evidence type="ECO:0000256" key="1">
    <source>
        <dbReference type="ARBA" id="ARBA00001947"/>
    </source>
</evidence>
<evidence type="ECO:0000256" key="7">
    <source>
        <dbReference type="RuleBase" id="RU361277"/>
    </source>
</evidence>
<gene>
    <name evidence="9" type="ORF">GCM10025875_30220</name>
</gene>
<organism evidence="9 10">
    <name type="scientific">Litorihabitans aurantiacus</name>
    <dbReference type="NCBI Taxonomy" id="1930061"/>
    <lineage>
        <taxon>Bacteria</taxon>
        <taxon>Bacillati</taxon>
        <taxon>Actinomycetota</taxon>
        <taxon>Actinomycetes</taxon>
        <taxon>Micrococcales</taxon>
        <taxon>Beutenbergiaceae</taxon>
        <taxon>Litorihabitans</taxon>
    </lineage>
</organism>
<dbReference type="SUPFAM" id="SSF50129">
    <property type="entry name" value="GroES-like"/>
    <property type="match status" value="1"/>
</dbReference>
<name>A0AA37XGL1_9MICO</name>
<dbReference type="EMBL" id="BSUM01000001">
    <property type="protein sequence ID" value="GMA33030.1"/>
    <property type="molecule type" value="Genomic_DNA"/>
</dbReference>
<evidence type="ECO:0000256" key="2">
    <source>
        <dbReference type="ARBA" id="ARBA00022723"/>
    </source>
</evidence>
<keyword evidence="4" id="KW-0560">Oxidoreductase</keyword>
<keyword evidence="3 7" id="KW-0862">Zinc</keyword>
<comment type="caution">
    <text evidence="9">The sequence shown here is derived from an EMBL/GenBank/DDBJ whole genome shotgun (WGS) entry which is preliminary data.</text>
</comment>
<evidence type="ECO:0000256" key="3">
    <source>
        <dbReference type="ARBA" id="ARBA00022833"/>
    </source>
</evidence>
<dbReference type="SUPFAM" id="SSF51735">
    <property type="entry name" value="NAD(P)-binding Rossmann-fold domains"/>
    <property type="match status" value="1"/>
</dbReference>
<proteinExistence type="inferred from homology"/>
<dbReference type="Pfam" id="PF00107">
    <property type="entry name" value="ADH_zinc_N"/>
    <property type="match status" value="1"/>
</dbReference>
<dbReference type="GO" id="GO:0008270">
    <property type="term" value="F:zinc ion binding"/>
    <property type="evidence" value="ECO:0007669"/>
    <property type="project" value="InterPro"/>
</dbReference>
<evidence type="ECO:0000313" key="10">
    <source>
        <dbReference type="Proteomes" id="UP001157161"/>
    </source>
</evidence>
<feature type="domain" description="Enoyl reductase (ER)" evidence="8">
    <location>
        <begin position="11"/>
        <end position="342"/>
    </location>
</feature>
<dbReference type="InterPro" id="IPR013149">
    <property type="entry name" value="ADH-like_C"/>
</dbReference>
<comment type="cofactor">
    <cofactor evidence="1 7">
        <name>Zn(2+)</name>
        <dbReference type="ChEBI" id="CHEBI:29105"/>
    </cofactor>
</comment>
<evidence type="ECO:0000256" key="4">
    <source>
        <dbReference type="ARBA" id="ARBA00023002"/>
    </source>
</evidence>
<dbReference type="InterPro" id="IPR047109">
    <property type="entry name" value="CAD-like"/>
</dbReference>
<dbReference type="Proteomes" id="UP001157161">
    <property type="component" value="Unassembled WGS sequence"/>
</dbReference>
<dbReference type="FunFam" id="3.40.50.720:FF:000022">
    <property type="entry name" value="Cinnamyl alcohol dehydrogenase"/>
    <property type="match status" value="1"/>
</dbReference>
<reference evidence="9" key="2">
    <citation type="submission" date="2023-02" db="EMBL/GenBank/DDBJ databases">
        <authorList>
            <person name="Sun Q."/>
            <person name="Mori K."/>
        </authorList>
    </citation>
    <scope>NUCLEOTIDE SEQUENCE</scope>
    <source>
        <strain evidence="9">NBRC 112290</strain>
    </source>
</reference>
<evidence type="ECO:0000313" key="9">
    <source>
        <dbReference type="EMBL" id="GMA33030.1"/>
    </source>
</evidence>
<dbReference type="AlphaFoldDB" id="A0AA37XGL1"/>
<dbReference type="InterPro" id="IPR020843">
    <property type="entry name" value="ER"/>
</dbReference>
<reference evidence="9" key="1">
    <citation type="journal article" date="2014" name="Int. J. Syst. Evol. Microbiol.">
        <title>Complete genome sequence of Corynebacterium casei LMG S-19264T (=DSM 44701T), isolated from a smear-ripened cheese.</title>
        <authorList>
            <consortium name="US DOE Joint Genome Institute (JGI-PGF)"/>
            <person name="Walter F."/>
            <person name="Albersmeier A."/>
            <person name="Kalinowski J."/>
            <person name="Ruckert C."/>
        </authorList>
    </citation>
    <scope>NUCLEOTIDE SEQUENCE</scope>
    <source>
        <strain evidence="9">NBRC 112290</strain>
    </source>
</reference>
<dbReference type="GO" id="GO:0008106">
    <property type="term" value="F:alcohol dehydrogenase (NADP+) activity"/>
    <property type="evidence" value="ECO:0007669"/>
    <property type="project" value="UniProtKB-EC"/>
</dbReference>
<evidence type="ECO:0000256" key="6">
    <source>
        <dbReference type="ARBA" id="ARBA00048262"/>
    </source>
</evidence>
<dbReference type="EC" id="1.1.1.2" evidence="5"/>
<dbReference type="SMART" id="SM00829">
    <property type="entry name" value="PKS_ER"/>
    <property type="match status" value="1"/>
</dbReference>
<dbReference type="RefSeq" id="WP_284251721.1">
    <property type="nucleotide sequence ID" value="NZ_BSUM01000001.1"/>
</dbReference>
<dbReference type="Gene3D" id="3.90.180.10">
    <property type="entry name" value="Medium-chain alcohol dehydrogenases, catalytic domain"/>
    <property type="match status" value="1"/>
</dbReference>